<evidence type="ECO:0000313" key="2">
    <source>
        <dbReference type="EMBL" id="KAK8842912.1"/>
    </source>
</evidence>
<gene>
    <name evidence="2" type="ORF">M9Y10_025778</name>
</gene>
<comment type="similarity">
    <text evidence="1">Belongs to the sel-1 family.</text>
</comment>
<dbReference type="InterPro" id="IPR011990">
    <property type="entry name" value="TPR-like_helical_dom_sf"/>
</dbReference>
<protein>
    <submittedName>
        <fullName evidence="2">Protein sel-1 3</fullName>
    </submittedName>
</protein>
<accession>A0ABR2HBI8</accession>
<sequence length="463" mass="52983">MLTKISLQSISNWKPSFLFPSATNFSIINQKPSSINLLISSNRSWKNQEFQRFFTKKVQQNEISKKSKNSLNIEELEKLAANNDAEAAYIITQKLGERAVTRGKFEKYLKQAADLGHEAAMYEYGVLTITNQLKTQNDTRVADKCLKLVIKEGKPNYLYSAAVYYYRHKNAAEGERCLKMAVNKGHPDAMTLYADILIDQNPEESMKLFKKAIEKGDPVAMYFYAINVYDDKFKGQKIDRKEAFKYMKMSADTNGVKESIIECARMLHDGDLCEKNVKKSLFYYKKAADFYNDADSQYIYGQALYNGYEDVKPDLKIGALYMKKAAYHNHPVAAYKTAQIFRNGKGLFVMPNRSYQFFRSSADAGFIPAIRECAYSFFTGKYPDFKKDFTFAAKYIQNGAQLKDPVCIYNLGLIYMSGEGIRKDYEKGKYYLGLAEKNGFANALEIGEKIYKNKISAIDYIKP</sequence>
<dbReference type="InterPro" id="IPR050767">
    <property type="entry name" value="Sel1_AlgK"/>
</dbReference>
<dbReference type="EMBL" id="JAPFFF010000037">
    <property type="protein sequence ID" value="KAK8842912.1"/>
    <property type="molecule type" value="Genomic_DNA"/>
</dbReference>
<dbReference type="SMART" id="SM00671">
    <property type="entry name" value="SEL1"/>
    <property type="match status" value="7"/>
</dbReference>
<evidence type="ECO:0000313" key="3">
    <source>
        <dbReference type="Proteomes" id="UP001470230"/>
    </source>
</evidence>
<organism evidence="2 3">
    <name type="scientific">Tritrichomonas musculus</name>
    <dbReference type="NCBI Taxonomy" id="1915356"/>
    <lineage>
        <taxon>Eukaryota</taxon>
        <taxon>Metamonada</taxon>
        <taxon>Parabasalia</taxon>
        <taxon>Tritrichomonadida</taxon>
        <taxon>Tritrichomonadidae</taxon>
        <taxon>Tritrichomonas</taxon>
    </lineage>
</organism>
<dbReference type="Pfam" id="PF08238">
    <property type="entry name" value="Sel1"/>
    <property type="match status" value="8"/>
</dbReference>
<dbReference type="SUPFAM" id="SSF81901">
    <property type="entry name" value="HCP-like"/>
    <property type="match status" value="3"/>
</dbReference>
<dbReference type="PANTHER" id="PTHR11102:SF160">
    <property type="entry name" value="ERAD-ASSOCIATED E3 UBIQUITIN-PROTEIN LIGASE COMPONENT HRD3"/>
    <property type="match status" value="1"/>
</dbReference>
<name>A0ABR2HBI8_9EUKA</name>
<dbReference type="InterPro" id="IPR006597">
    <property type="entry name" value="Sel1-like"/>
</dbReference>
<dbReference type="Gene3D" id="1.25.40.10">
    <property type="entry name" value="Tetratricopeptide repeat domain"/>
    <property type="match status" value="2"/>
</dbReference>
<dbReference type="Proteomes" id="UP001470230">
    <property type="component" value="Unassembled WGS sequence"/>
</dbReference>
<proteinExistence type="inferred from homology"/>
<evidence type="ECO:0000256" key="1">
    <source>
        <dbReference type="ARBA" id="ARBA00038101"/>
    </source>
</evidence>
<keyword evidence="3" id="KW-1185">Reference proteome</keyword>
<dbReference type="PANTHER" id="PTHR11102">
    <property type="entry name" value="SEL-1-LIKE PROTEIN"/>
    <property type="match status" value="1"/>
</dbReference>
<reference evidence="2 3" key="1">
    <citation type="submission" date="2024-04" db="EMBL/GenBank/DDBJ databases">
        <title>Tritrichomonas musculus Genome.</title>
        <authorList>
            <person name="Alves-Ferreira E."/>
            <person name="Grigg M."/>
            <person name="Lorenzi H."/>
            <person name="Galac M."/>
        </authorList>
    </citation>
    <scope>NUCLEOTIDE SEQUENCE [LARGE SCALE GENOMIC DNA]</scope>
    <source>
        <strain evidence="2 3">EAF2021</strain>
    </source>
</reference>
<comment type="caution">
    <text evidence="2">The sequence shown here is derived from an EMBL/GenBank/DDBJ whole genome shotgun (WGS) entry which is preliminary data.</text>
</comment>